<dbReference type="Proteomes" id="UP000044026">
    <property type="component" value="Unassembled WGS sequence"/>
</dbReference>
<name>A0A0B7H5U7_9FLAO</name>
<dbReference type="RefSeq" id="WP_041999205.1">
    <property type="nucleotide sequence ID" value="NZ_CP022382.1"/>
</dbReference>
<dbReference type="InterPro" id="IPR025404">
    <property type="entry name" value="DUF4130"/>
</dbReference>
<sequence length="251" mass="30086">MIRLVYDGSFEGLLTAVFEVFEYHYADVEIVCSTHTLGALFSEEQEVVTHFEKAERVVKGIEKYADKSAVNQLLKVFLSEDPQRESLILYAVRYLVNTKENIFENYADTQMMRIARLVKSVQRESHRMKAFVRFQKLQDESFFAQIAPDFDVLPLIIKHFKDRYADQKWMIYDLKRGYGIYYDLEEVLPVVPDAATKQKLKNPEAFFHEEERPYETLWKNYFQSVNIKERYNPKLHRQYVPKRYWKYLVEK</sequence>
<dbReference type="EMBL" id="CDOE01000044">
    <property type="protein sequence ID" value="CEN33909.1"/>
    <property type="molecule type" value="Genomic_DNA"/>
</dbReference>
<proteinExistence type="predicted"/>
<dbReference type="AlphaFoldDB" id="A0A0B7H5U7"/>
<dbReference type="NCBIfam" id="TIGR03915">
    <property type="entry name" value="SAM_7_link_chp"/>
    <property type="match status" value="1"/>
</dbReference>
<evidence type="ECO:0000313" key="2">
    <source>
        <dbReference type="Proteomes" id="UP000044026"/>
    </source>
</evidence>
<gene>
    <name evidence="1" type="ORF">CCAN12_490007</name>
</gene>
<dbReference type="Pfam" id="PF13566">
    <property type="entry name" value="DUF4130"/>
    <property type="match status" value="1"/>
</dbReference>
<reference evidence="1 2" key="1">
    <citation type="submission" date="2015-01" db="EMBL/GenBank/DDBJ databases">
        <authorList>
            <person name="Xiang T."/>
            <person name="Song Y."/>
            <person name="Huang L."/>
            <person name="Wang B."/>
            <person name="Wu P."/>
        </authorList>
    </citation>
    <scope>NUCLEOTIDE SEQUENCE [LARGE SCALE GENOMIC DNA]</scope>
    <source>
        <strain evidence="1 2">Cc12</strain>
    </source>
</reference>
<protein>
    <submittedName>
        <fullName evidence="1">Uncharacterized protein</fullName>
    </submittedName>
</protein>
<dbReference type="InterPro" id="IPR023875">
    <property type="entry name" value="DNA_repair_put"/>
</dbReference>
<dbReference type="GeneID" id="69581093"/>
<evidence type="ECO:0000313" key="1">
    <source>
        <dbReference type="EMBL" id="CEN33909.1"/>
    </source>
</evidence>
<accession>A0A0B7H5U7</accession>
<organism evidence="1 2">
    <name type="scientific">Capnocytophaga canimorsus</name>
    <dbReference type="NCBI Taxonomy" id="28188"/>
    <lineage>
        <taxon>Bacteria</taxon>
        <taxon>Pseudomonadati</taxon>
        <taxon>Bacteroidota</taxon>
        <taxon>Flavobacteriia</taxon>
        <taxon>Flavobacteriales</taxon>
        <taxon>Flavobacteriaceae</taxon>
        <taxon>Capnocytophaga</taxon>
    </lineage>
</organism>